<proteinExistence type="predicted"/>
<feature type="transmembrane region" description="Helical" evidence="1">
    <location>
        <begin position="134"/>
        <end position="154"/>
    </location>
</feature>
<organism evidence="2">
    <name type="scientific">Candidatus Fermentithermobacillus carboniphilus</name>
    <dbReference type="NCBI Taxonomy" id="3085328"/>
    <lineage>
        <taxon>Bacteria</taxon>
        <taxon>Bacillati</taxon>
        <taxon>Bacillota</taxon>
        <taxon>Candidatus Fermentithermobacillia</taxon>
        <taxon>Candidatus Fermentithermobacillales</taxon>
        <taxon>Candidatus Fermentithermobacillaceae</taxon>
        <taxon>Candidatus Fermentithermobacillus</taxon>
    </lineage>
</organism>
<evidence type="ECO:0000256" key="1">
    <source>
        <dbReference type="SAM" id="Phobius"/>
    </source>
</evidence>
<reference evidence="2" key="2">
    <citation type="journal article" date="2023" name="Biology">
        <title>Prokaryotic Life Associated with Coal-Fire Gas Vents Revealed by Metagenomics.</title>
        <authorList>
            <person name="Kadnikov V.V."/>
            <person name="Mardanov A.V."/>
            <person name="Beletsky A.V."/>
            <person name="Karnachuk O.V."/>
            <person name="Ravin N.V."/>
        </authorList>
    </citation>
    <scope>NUCLEOTIDE SEQUENCE</scope>
    <source>
        <strain evidence="2">Bu02</strain>
    </source>
</reference>
<reference evidence="2" key="1">
    <citation type="submission" date="2020-10" db="EMBL/GenBank/DDBJ databases">
        <authorList>
            <person name="Kadnikov V."/>
            <person name="Beletsky A.V."/>
            <person name="Mardanov A.V."/>
            <person name="Karnachuk O.V."/>
            <person name="Ravin N.V."/>
        </authorList>
    </citation>
    <scope>NUCLEOTIDE SEQUENCE</scope>
    <source>
        <strain evidence="2">Bu02</strain>
    </source>
</reference>
<sequence>MSTNPWVWIQAFLTLALFSIIFVDNGFYKFAEHAYVGLYAGYTVVVTWFSYIRPSSQWIFRDHKYHYIIPIIIGLLIYTRYIKGWAWVSRYNMAFMVGVGAGFVLARDFKSLLLDQVRATFKPLFVSGSLLTTINNIVLVVGVVSVMWYFLFTVEKKGTAGTISSIGRVVMMVAFGSAFGNTVMARVSLFLGRLQFLLGDWLKLIQ</sequence>
<accession>A0AAT9LFH4</accession>
<dbReference type="AlphaFoldDB" id="A0AAT9LFH4"/>
<protein>
    <submittedName>
        <fullName evidence="2">Uncharacterized protein</fullName>
    </submittedName>
</protein>
<dbReference type="KEGG" id="fcz:IMF26_02505"/>
<keyword evidence="1" id="KW-0812">Transmembrane</keyword>
<feature type="transmembrane region" description="Helical" evidence="1">
    <location>
        <begin position="6"/>
        <end position="23"/>
    </location>
</feature>
<name>A0AAT9LFH4_9FIRM</name>
<keyword evidence="1" id="KW-1133">Transmembrane helix</keyword>
<dbReference type="EMBL" id="CP062796">
    <property type="protein sequence ID" value="QUL98962.1"/>
    <property type="molecule type" value="Genomic_DNA"/>
</dbReference>
<feature type="transmembrane region" description="Helical" evidence="1">
    <location>
        <begin position="65"/>
        <end position="82"/>
    </location>
</feature>
<gene>
    <name evidence="2" type="ORF">IMF26_02505</name>
</gene>
<feature type="transmembrane region" description="Helical" evidence="1">
    <location>
        <begin position="35"/>
        <end position="53"/>
    </location>
</feature>
<feature type="transmembrane region" description="Helical" evidence="1">
    <location>
        <begin position="94"/>
        <end position="114"/>
    </location>
</feature>
<evidence type="ECO:0000313" key="2">
    <source>
        <dbReference type="EMBL" id="QUL98962.1"/>
    </source>
</evidence>
<keyword evidence="1" id="KW-0472">Membrane</keyword>
<feature type="transmembrane region" description="Helical" evidence="1">
    <location>
        <begin position="166"/>
        <end position="191"/>
    </location>
</feature>